<feature type="region of interest" description="Disordered" evidence="4">
    <location>
        <begin position="745"/>
        <end position="772"/>
    </location>
</feature>
<evidence type="ECO:0000313" key="7">
    <source>
        <dbReference type="Proteomes" id="UP001610432"/>
    </source>
</evidence>
<feature type="compositionally biased region" description="Basic and acidic residues" evidence="4">
    <location>
        <begin position="750"/>
        <end position="763"/>
    </location>
</feature>
<evidence type="ECO:0000259" key="5">
    <source>
        <dbReference type="PROSITE" id="PS50172"/>
    </source>
</evidence>
<dbReference type="InterPro" id="IPR036420">
    <property type="entry name" value="BRCT_dom_sf"/>
</dbReference>
<dbReference type="Gene3D" id="3.40.50.10190">
    <property type="entry name" value="BRCT domain"/>
    <property type="match status" value="1"/>
</dbReference>
<dbReference type="PANTHER" id="PTHR21227:SF0">
    <property type="entry name" value="TRNA-SPLICING ENDONUCLEASE SUBUNIT SEN2"/>
    <property type="match status" value="1"/>
</dbReference>
<proteinExistence type="inferred from homology"/>
<dbReference type="Gene3D" id="2.30.30.140">
    <property type="match status" value="1"/>
</dbReference>
<dbReference type="EMBL" id="JBFXLQ010000051">
    <property type="protein sequence ID" value="KAL2863494.1"/>
    <property type="molecule type" value="Genomic_DNA"/>
</dbReference>
<sequence length="1864" mass="205351">MASQPPYTSPSPAQEADVSSKTWLPKRRGPDYRHIHRFPLPLQVHHPLPPLIPHNPLSVISVLLSYLTYYITTPHNDTYSAYFDSNTSSVHITDEMTVRALWDMGFFGKGSLSRSEPTWLDQEKKRRGLLGGVTSEELTRQRRAERRELKLQRARSEKLIIEQRLQAEAAAREGHTSSGTESAPTSSIPGVINGTALTPEKFSVTKAREARFLEAQKLAEREREASSKTVSFSPTGDGKVPTLESLEHSIADGHDSNEETTITNEEHLQLSNEEAFFLVYGLGTLHIFDHDQKSVLSPDSLLRLFCHHSYSPPREPSMDLKPDDPFLVSYVVYHHFRSLGWVVRSGVKFGVDYMIYNRGPVFAHAEFAVVVIPSYDHRYWSETEERKAECASKQAHSWWWLHCINRVQAQVKKTLVVCYVEIPPPSQDLQSASASRMDIGALLTRYRDDSIDIARLQRVALGLESPQGRHDLVPLPHPDDPAVIFGPQDGPREALLYGASPGGQYNTTGSLNRNRHHLMQRTSPSSSVPQTPKMGSAGTLPSDTQVVSQSLFDEIIRQNKESSKDGPDSNVIHRATPLTLHVGDSGHIDLLAGFDGTNAHAPNTDENDDQSSSKLSESSPLTYQPNLFPESQRFVAKTPTTATEQPRVEAVSTVSPLVSRNPLAPDLESDSGVMALSQVFKATQAPSSPLVNGLQSDFMSDKPSPNIPIQHRPRAPFLSSPFNTISATFPRDSSEIQLNYVTKNESQANRQERMTRSADHIYSEDQSDSEFDKVPSFIERSRRRNMIDQEAAPQLAAVSAHARPGSRRDMRTGLSGAPERRDSTDGSTVVISGESRRPTPESHAVGMSEEETEQEEELPEPVARSHPPNSSTEEDKENCNDPSMLGLSHTASAHDRLSQALSFHESPPAVRNPHQALPTAHPHPRSQDLDGGAANTIRSSPITVVKDSQWSPGRNDEEQGEQQIAESPSSHSQTQPGARIQTVIQERGTSSPTRQLPLQPPTQGSQHYIAPSHGPSASAISRPGWESKSSARSSNLSRDGTPSQQASNTLSNNPLAPDHMEDGSRAPTFDPRSKSSSMPSRVAETPVHQRQRSSHDLPTFATIPETSPNNMNHEGWMSDSNNEIADQEDDDLPPLHPSAFGRASQSRPVVTDTSSPNKPLLNSKILSSPSGRQRRALTEIAADASPQVGGATFDVNINILSADDQEFRSAVAMSPIPVHKKRRGNDGRNIPASDPIVPVTPRQPSQQLIPPQEEGPTAAPSLGPTEAETRRQTTFQGRAKPQKRVRSIWDTEDSPKFRVSNKERSKIFARSQAREQQPSQTTQSSQTAQPSRAREHKQKGISSPGPIHTDDVADPDPAPVAPTSEPVVEENLRDEYRQPSMAGAPIAPKQVLAPWRGQKRAYYPATYIGKPFGTTQDQYLVKFEDSAPVEVPTGTVKKLELRIGDAVKVDMPKVPKVTHIIRGFADKLNADELSSEMAKGVIPVTDIYGYSTLLLGPKQRRSLPNGGLADPENVIKVPISRIYLDTILWNQLKDRPFTYSSGSGSSESRLQTPSDRHSTPISPSTRLSRSFYLPNGLFSGMVFAVSYGDKSDAKYRITKMILENDGRILEDGFNELFELPLNTPVAKPVKSPSPGPTGLNFNLRLRRGAEEVGFACLIADKHSRRPKYMQALALNLPCLSDRWIEDCVANGQVLDWEMYLLPAGESSYLNGATKSRILAPYPATKAKLSETVAVRPNLLNGQSVLLITGRNGKTDEERRKAYIFLTYALGASRIERVPDIKSARAVLNQARTGQEANGWDWVYIDDDDKVTKAAAAGNSLPSNKRRKSKLTEPFNGDDLGLGNNVRVVGNEFVCQSLILGRLVD</sequence>
<dbReference type="SUPFAM" id="SSF52113">
    <property type="entry name" value="BRCT domain"/>
    <property type="match status" value="1"/>
</dbReference>
<accession>A0ABR4LG29</accession>
<dbReference type="Pfam" id="PF01974">
    <property type="entry name" value="tRNA_int_endo"/>
    <property type="match status" value="1"/>
</dbReference>
<dbReference type="CDD" id="cd17745">
    <property type="entry name" value="BRCT_p53bp1_rpt1"/>
    <property type="match status" value="1"/>
</dbReference>
<evidence type="ECO:0000256" key="4">
    <source>
        <dbReference type="SAM" id="MobiDB-lite"/>
    </source>
</evidence>
<feature type="compositionally biased region" description="Low complexity" evidence="4">
    <location>
        <begin position="1027"/>
        <end position="1037"/>
    </location>
</feature>
<dbReference type="RefSeq" id="XP_070882473.1">
    <property type="nucleotide sequence ID" value="XM_071034654.1"/>
</dbReference>
<feature type="compositionally biased region" description="Acidic residues" evidence="4">
    <location>
        <begin position="848"/>
        <end position="859"/>
    </location>
</feature>
<feature type="compositionally biased region" description="Polar residues" evidence="4">
    <location>
        <begin position="1038"/>
        <end position="1054"/>
    </location>
</feature>
<feature type="region of interest" description="Disordered" evidence="4">
    <location>
        <begin position="596"/>
        <end position="631"/>
    </location>
</feature>
<dbReference type="InterPro" id="IPR001357">
    <property type="entry name" value="BRCT_dom"/>
</dbReference>
<feature type="compositionally biased region" description="Polar residues" evidence="4">
    <location>
        <begin position="1143"/>
        <end position="1157"/>
    </location>
</feature>
<dbReference type="SMART" id="SM00292">
    <property type="entry name" value="BRCT"/>
    <property type="match status" value="1"/>
</dbReference>
<protein>
    <recommendedName>
        <fullName evidence="2">tRNA-intron lyase</fullName>
        <ecNumber evidence="2">4.6.1.16</ecNumber>
    </recommendedName>
</protein>
<feature type="compositionally biased region" description="Polar residues" evidence="4">
    <location>
        <begin position="1104"/>
        <end position="1124"/>
    </location>
</feature>
<evidence type="ECO:0000256" key="1">
    <source>
        <dbReference type="ARBA" id="ARBA00008078"/>
    </source>
</evidence>
<comment type="caution">
    <text evidence="6">The sequence shown here is derived from an EMBL/GenBank/DDBJ whole genome shotgun (WGS) entry which is preliminary data.</text>
</comment>
<dbReference type="InterPro" id="IPR006676">
    <property type="entry name" value="tRNA_splic"/>
</dbReference>
<dbReference type="InterPro" id="IPR006677">
    <property type="entry name" value="tRNA_intron_Endonuc_cat-like"/>
</dbReference>
<feature type="region of interest" description="Disordered" evidence="4">
    <location>
        <begin position="1539"/>
        <end position="1563"/>
    </location>
</feature>
<organism evidence="6 7">
    <name type="scientific">Aspergillus lucknowensis</name>
    <dbReference type="NCBI Taxonomy" id="176173"/>
    <lineage>
        <taxon>Eukaryota</taxon>
        <taxon>Fungi</taxon>
        <taxon>Dikarya</taxon>
        <taxon>Ascomycota</taxon>
        <taxon>Pezizomycotina</taxon>
        <taxon>Eurotiomycetes</taxon>
        <taxon>Eurotiomycetidae</taxon>
        <taxon>Eurotiales</taxon>
        <taxon>Aspergillaceae</taxon>
        <taxon>Aspergillus</taxon>
        <taxon>Aspergillus subgen. Nidulantes</taxon>
    </lineage>
</organism>
<dbReference type="PANTHER" id="PTHR21227">
    <property type="entry name" value="TRNA-SPLICING ENDONUCLEASE SUBUNIT SEN2"/>
    <property type="match status" value="1"/>
</dbReference>
<feature type="compositionally biased region" description="Polar residues" evidence="4">
    <location>
        <begin position="936"/>
        <end position="952"/>
    </location>
</feature>
<reference evidence="6 7" key="1">
    <citation type="submission" date="2024-07" db="EMBL/GenBank/DDBJ databases">
        <title>Section-level genome sequencing and comparative genomics of Aspergillus sections Usti and Cavernicolus.</title>
        <authorList>
            <consortium name="Lawrence Berkeley National Laboratory"/>
            <person name="Nybo J.L."/>
            <person name="Vesth T.C."/>
            <person name="Theobald S."/>
            <person name="Frisvad J.C."/>
            <person name="Larsen T.O."/>
            <person name="Kjaerboelling I."/>
            <person name="Rothschild-Mancinelli K."/>
            <person name="Lyhne E.K."/>
            <person name="Kogle M.E."/>
            <person name="Barry K."/>
            <person name="Clum A."/>
            <person name="Na H."/>
            <person name="Ledsgaard L."/>
            <person name="Lin J."/>
            <person name="Lipzen A."/>
            <person name="Kuo A."/>
            <person name="Riley R."/>
            <person name="Mondo S."/>
            <person name="Labutti K."/>
            <person name="Haridas S."/>
            <person name="Pangalinan J."/>
            <person name="Salamov A.A."/>
            <person name="Simmons B.A."/>
            <person name="Magnuson J.K."/>
            <person name="Chen J."/>
            <person name="Drula E."/>
            <person name="Henrissat B."/>
            <person name="Wiebenga A."/>
            <person name="Lubbers R.J."/>
            <person name="Gomes A.C."/>
            <person name="Macurrencykelacurrency M.R."/>
            <person name="Stajich J."/>
            <person name="Grigoriev I.V."/>
            <person name="Mortensen U.H."/>
            <person name="De Vries R.P."/>
            <person name="Baker S.E."/>
            <person name="Andersen M.R."/>
        </authorList>
    </citation>
    <scope>NUCLEOTIDE SEQUENCE [LARGE SCALE GENOMIC DNA]</scope>
    <source>
        <strain evidence="6 7">CBS 449.75</strain>
    </source>
</reference>
<dbReference type="PROSITE" id="PS50172">
    <property type="entry name" value="BRCT"/>
    <property type="match status" value="1"/>
</dbReference>
<evidence type="ECO:0000256" key="2">
    <source>
        <dbReference type="ARBA" id="ARBA00012573"/>
    </source>
</evidence>
<dbReference type="SUPFAM" id="SSF53032">
    <property type="entry name" value="tRNA-intron endonuclease catalytic domain-like"/>
    <property type="match status" value="1"/>
</dbReference>
<dbReference type="GeneID" id="98149726"/>
<feature type="compositionally biased region" description="Polar residues" evidence="4">
    <location>
        <begin position="520"/>
        <end position="530"/>
    </location>
</feature>
<feature type="domain" description="BRCT" evidence="5">
    <location>
        <begin position="1657"/>
        <end position="1701"/>
    </location>
</feature>
<dbReference type="Proteomes" id="UP001610432">
    <property type="component" value="Unassembled WGS sequence"/>
</dbReference>
<dbReference type="Gene3D" id="3.40.1350.10">
    <property type="match status" value="1"/>
</dbReference>
<feature type="compositionally biased region" description="Polar residues" evidence="4">
    <location>
        <begin position="1"/>
        <end position="22"/>
    </location>
</feature>
<feature type="region of interest" description="Disordered" evidence="4">
    <location>
        <begin position="906"/>
        <end position="1172"/>
    </location>
</feature>
<feature type="region of interest" description="Disordered" evidence="4">
    <location>
        <begin position="218"/>
        <end position="242"/>
    </location>
</feature>
<comment type="catalytic activity">
    <reaction evidence="3">
        <text>pretRNA = a 3'-half-tRNA molecule with a 5'-OH end + a 5'-half-tRNA molecule with a 2',3'-cyclic phosphate end + an intron with a 2',3'-cyclic phosphate and a 5'-hydroxyl terminus.</text>
        <dbReference type="EC" id="4.6.1.16"/>
    </reaction>
</comment>
<feature type="compositionally biased region" description="Low complexity" evidence="4">
    <location>
        <begin position="992"/>
        <end position="1003"/>
    </location>
</feature>
<dbReference type="InterPro" id="IPR011856">
    <property type="entry name" value="tRNA_endonuc-like_dom_sf"/>
</dbReference>
<dbReference type="CDD" id="cd22363">
    <property type="entry name" value="tRNA-intron_lyase_C"/>
    <property type="match status" value="1"/>
</dbReference>
<feature type="region of interest" description="Disordered" evidence="4">
    <location>
        <begin position="520"/>
        <end position="543"/>
    </location>
</feature>
<feature type="compositionally biased region" description="Low complexity" evidence="4">
    <location>
        <begin position="1316"/>
        <end position="1331"/>
    </location>
</feature>
<feature type="compositionally biased region" description="Polar residues" evidence="4">
    <location>
        <begin position="176"/>
        <end position="188"/>
    </location>
</feature>
<dbReference type="EC" id="4.6.1.16" evidence="2"/>
<dbReference type="InterPro" id="IPR013914">
    <property type="entry name" value="Rad9_Rad53-bd_dom_fun"/>
</dbReference>
<dbReference type="InterPro" id="IPR036167">
    <property type="entry name" value="tRNA_intron_Endo_cat-like_sf"/>
</dbReference>
<feature type="region of interest" description="Disordered" evidence="4">
    <location>
        <begin position="1216"/>
        <end position="1367"/>
    </location>
</feature>
<name>A0ABR4LG29_9EURO</name>
<dbReference type="Pfam" id="PF08605">
    <property type="entry name" value="Rad9_Rad53_bind"/>
    <property type="match status" value="1"/>
</dbReference>
<feature type="region of interest" description="Disordered" evidence="4">
    <location>
        <begin position="167"/>
        <end position="194"/>
    </location>
</feature>
<feature type="compositionally biased region" description="Basic and acidic residues" evidence="4">
    <location>
        <begin position="1287"/>
        <end position="1306"/>
    </location>
</feature>
<dbReference type="InterPro" id="IPR047249">
    <property type="entry name" value="BRCT_p53bp1-like_rpt1"/>
</dbReference>
<dbReference type="CDD" id="cd17724">
    <property type="entry name" value="BRCT_p53bp1_rpt2"/>
    <property type="match status" value="1"/>
</dbReference>
<feature type="compositionally biased region" description="Polar residues" evidence="4">
    <location>
        <begin position="961"/>
        <end position="991"/>
    </location>
</feature>
<feature type="region of interest" description="Disordered" evidence="4">
    <location>
        <begin position="1"/>
        <end position="25"/>
    </location>
</feature>
<comment type="similarity">
    <text evidence="1">Belongs to the tRNA-intron endonuclease family.</text>
</comment>
<dbReference type="InterPro" id="IPR047250">
    <property type="entry name" value="BRCT_p53bp1-like_rpt2"/>
</dbReference>
<keyword evidence="7" id="KW-1185">Reference proteome</keyword>
<evidence type="ECO:0000313" key="6">
    <source>
        <dbReference type="EMBL" id="KAL2863494.1"/>
    </source>
</evidence>
<feature type="region of interest" description="Disordered" evidence="4">
    <location>
        <begin position="788"/>
        <end position="888"/>
    </location>
</feature>
<evidence type="ECO:0000256" key="3">
    <source>
        <dbReference type="ARBA" id="ARBA00034031"/>
    </source>
</evidence>
<gene>
    <name evidence="6" type="ORF">BJX67DRAFT_390622</name>
</gene>
<feature type="compositionally biased region" description="Polar residues" evidence="4">
    <location>
        <begin position="1549"/>
        <end position="1563"/>
    </location>
</feature>